<dbReference type="EMBL" id="LMTR01000051">
    <property type="protein sequence ID" value="KWT69006.1"/>
    <property type="molecule type" value="Genomic_DNA"/>
</dbReference>
<dbReference type="PATRIC" id="fig|121290.4.peg.694"/>
<name>A0A109BHQ9_HYPSL</name>
<keyword evidence="3" id="KW-1185">Reference proteome</keyword>
<comment type="caution">
    <text evidence="2">The sequence shown here is derived from an EMBL/GenBank/DDBJ whole genome shotgun (WGS) entry which is preliminary data.</text>
</comment>
<accession>A0A109BHQ9</accession>
<protein>
    <submittedName>
        <fullName evidence="2">Uncharacterized protein</fullName>
    </submittedName>
</protein>
<organism evidence="2 3">
    <name type="scientific">Hyphomicrobium sulfonivorans</name>
    <dbReference type="NCBI Taxonomy" id="121290"/>
    <lineage>
        <taxon>Bacteria</taxon>
        <taxon>Pseudomonadati</taxon>
        <taxon>Pseudomonadota</taxon>
        <taxon>Alphaproteobacteria</taxon>
        <taxon>Hyphomicrobiales</taxon>
        <taxon>Hyphomicrobiaceae</taxon>
        <taxon>Hyphomicrobium</taxon>
    </lineage>
</organism>
<dbReference type="Proteomes" id="UP000059074">
    <property type="component" value="Unassembled WGS sequence"/>
</dbReference>
<dbReference type="OrthoDB" id="8263621at2"/>
<proteinExistence type="predicted"/>
<feature type="signal peptide" evidence="1">
    <location>
        <begin position="1"/>
        <end position="30"/>
    </location>
</feature>
<feature type="chain" id="PRO_5007132588" evidence="1">
    <location>
        <begin position="31"/>
        <end position="403"/>
    </location>
</feature>
<reference evidence="2 3" key="1">
    <citation type="submission" date="2015-10" db="EMBL/GenBank/DDBJ databases">
        <title>Transcriptomic analysis of a linuron degrading triple-species bacterial consortium.</title>
        <authorList>
            <person name="Albers P."/>
        </authorList>
    </citation>
    <scope>NUCLEOTIDE SEQUENCE [LARGE SCALE GENOMIC DNA]</scope>
    <source>
        <strain evidence="2 3">WDL6</strain>
    </source>
</reference>
<evidence type="ECO:0000256" key="1">
    <source>
        <dbReference type="SAM" id="SignalP"/>
    </source>
</evidence>
<keyword evidence="1" id="KW-0732">Signal</keyword>
<evidence type="ECO:0000313" key="2">
    <source>
        <dbReference type="EMBL" id="KWT69006.1"/>
    </source>
</evidence>
<sequence length="403" mass="44169">MARRIFFRRRPISRGVGVCLGLALCGPVFAPTAFAVDAPATEGDAPAPLKMHLDEYRELLATHNRAWEEYEKIAAPYWQSVTEKRSRRRTKMANGLTLTEADYVMEQPPAFNGPPKPENPLAPKTKSPIPDVQEFLAAAKAEFDFEPERPQSEVAFKRAYAQFAAARGIEAKVAVKIYAFEAGGDGQHDIQAGREHDPKGKVISTALGYNQLLTTNTIGLLAEAGSEFVGTLKERAANAEGARRQALESKIANLRKMVAFARTVPNDWNAHGRLASTPKGIGVHALNLDIDIGPMLQTRKLTNSINFAKAKGYEATLTAAELEMMNLTGDGNGFDMLTMPPILREIVPTSNFFQRGGYERNPVAARNNTVSKLLAATDEKMEREMRKQGAQDLAAAFDAVTLR</sequence>
<dbReference type="RefSeq" id="WP_068461628.1">
    <property type="nucleotide sequence ID" value="NZ_LMTR01000051.1"/>
</dbReference>
<evidence type="ECO:0000313" key="3">
    <source>
        <dbReference type="Proteomes" id="UP000059074"/>
    </source>
</evidence>
<gene>
    <name evidence="2" type="ORF">APY04_1743</name>
</gene>
<dbReference type="AlphaFoldDB" id="A0A109BHQ9"/>